<comment type="similarity">
    <text evidence="2">Belongs to the bacterial ribosomal protein bL32 family.</text>
</comment>
<keyword evidence="3" id="KW-0809">Transit peptide</keyword>
<keyword evidence="11" id="KW-1185">Reference proteome</keyword>
<evidence type="ECO:0000256" key="1">
    <source>
        <dbReference type="ARBA" id="ARBA00004173"/>
    </source>
</evidence>
<feature type="non-terminal residue" evidence="10">
    <location>
        <position position="1"/>
    </location>
</feature>
<dbReference type="OrthoDB" id="2014905at2759"/>
<dbReference type="InterPro" id="IPR011332">
    <property type="entry name" value="Ribosomal_zn-bd"/>
</dbReference>
<dbReference type="PANTHER" id="PTHR21026:SF2">
    <property type="entry name" value="LARGE RIBOSOMAL SUBUNIT PROTEIN BL32M"/>
    <property type="match status" value="1"/>
</dbReference>
<evidence type="ECO:0000256" key="4">
    <source>
        <dbReference type="ARBA" id="ARBA00022980"/>
    </source>
</evidence>
<name>A0A0N1ITI6_9HYME</name>
<dbReference type="GO" id="GO:0003735">
    <property type="term" value="F:structural constituent of ribosome"/>
    <property type="evidence" value="ECO:0007669"/>
    <property type="project" value="TreeGrafter"/>
</dbReference>
<proteinExistence type="inferred from homology"/>
<gene>
    <name evidence="10" type="ORF">WN51_14558</name>
</gene>
<evidence type="ECO:0000256" key="9">
    <source>
        <dbReference type="ARBA" id="ARBA00045766"/>
    </source>
</evidence>
<comment type="function">
    <text evidence="9">Component of the mitochondrial large ribosomal subunit (mt-LSU). The mitochondrial ribosome (mitoribosome) is a large ribonucleoprotein complex responsible for the synthesis of proteins inside mitochondria.</text>
</comment>
<sequence>YTLNMAYNIFNRFYRAFKTFNQIIDTILGRSFPGHLYTIECNPINQVQSIQFPGQSVKDILNETILWAVPKKRRSLEKRLNRRYGIPEYHWKPHVPKTNILMCRKCGHDYEAGTLCGYCYEIVKKETKEMQIAIEKSLGLQPVEQDVIVLYKGEKEKLENDDFWKKQRIIELPKKRPDWFHANLLQPTAKELPDSEQNLQKMIKISK</sequence>
<dbReference type="AlphaFoldDB" id="A0A0N1ITI6"/>
<evidence type="ECO:0000256" key="3">
    <source>
        <dbReference type="ARBA" id="ARBA00022946"/>
    </source>
</evidence>
<dbReference type="SUPFAM" id="SSF57829">
    <property type="entry name" value="Zn-binding ribosomal proteins"/>
    <property type="match status" value="1"/>
</dbReference>
<dbReference type="Proteomes" id="UP000053105">
    <property type="component" value="Unassembled WGS sequence"/>
</dbReference>
<dbReference type="GO" id="GO:0005762">
    <property type="term" value="C:mitochondrial large ribosomal subunit"/>
    <property type="evidence" value="ECO:0007669"/>
    <property type="project" value="TreeGrafter"/>
</dbReference>
<comment type="subcellular location">
    <subcellularLocation>
        <location evidence="1">Mitochondrion</location>
    </subcellularLocation>
</comment>
<keyword evidence="5" id="KW-0496">Mitochondrion</keyword>
<accession>A0A0N1ITI6</accession>
<reference evidence="10 11" key="1">
    <citation type="submission" date="2015-07" db="EMBL/GenBank/DDBJ databases">
        <title>The genome of Melipona quadrifasciata.</title>
        <authorList>
            <person name="Pan H."/>
            <person name="Kapheim K."/>
        </authorList>
    </citation>
    <scope>NUCLEOTIDE SEQUENCE [LARGE SCALE GENOMIC DNA]</scope>
    <source>
        <strain evidence="10">0111107301</strain>
        <tissue evidence="10">Whole body</tissue>
    </source>
</reference>
<keyword evidence="4 10" id="KW-0689">Ribosomal protein</keyword>
<dbReference type="EMBL" id="KQ435803">
    <property type="protein sequence ID" value="KOX73071.1"/>
    <property type="molecule type" value="Genomic_DNA"/>
</dbReference>
<dbReference type="STRING" id="166423.A0A0N1ITI6"/>
<dbReference type="PANTHER" id="PTHR21026">
    <property type="entry name" value="39S RIBOSOMAL PROTEIN L32, MITOCHONDRIAL"/>
    <property type="match status" value="1"/>
</dbReference>
<evidence type="ECO:0000256" key="8">
    <source>
        <dbReference type="ARBA" id="ARBA00042577"/>
    </source>
</evidence>
<evidence type="ECO:0000313" key="11">
    <source>
        <dbReference type="Proteomes" id="UP000053105"/>
    </source>
</evidence>
<evidence type="ECO:0000313" key="10">
    <source>
        <dbReference type="EMBL" id="KOX73071.1"/>
    </source>
</evidence>
<dbReference type="GO" id="GO:0006412">
    <property type="term" value="P:translation"/>
    <property type="evidence" value="ECO:0007669"/>
    <property type="project" value="InterPro"/>
</dbReference>
<dbReference type="InterPro" id="IPR051991">
    <property type="entry name" value="Mitoribosomal_protein_bL32"/>
</dbReference>
<evidence type="ECO:0000256" key="2">
    <source>
        <dbReference type="ARBA" id="ARBA00008560"/>
    </source>
</evidence>
<evidence type="ECO:0000256" key="7">
    <source>
        <dbReference type="ARBA" id="ARBA00039935"/>
    </source>
</evidence>
<keyword evidence="6" id="KW-0687">Ribonucleoprotein</keyword>
<protein>
    <recommendedName>
        <fullName evidence="7">Large ribosomal subunit protein bL32m</fullName>
    </recommendedName>
    <alternativeName>
        <fullName evidence="8">39S ribosomal protein L32, mitochondrial</fullName>
    </alternativeName>
</protein>
<evidence type="ECO:0000256" key="5">
    <source>
        <dbReference type="ARBA" id="ARBA00023128"/>
    </source>
</evidence>
<evidence type="ECO:0000256" key="6">
    <source>
        <dbReference type="ARBA" id="ARBA00023274"/>
    </source>
</evidence>
<organism evidence="10 11">
    <name type="scientific">Melipona quadrifasciata</name>
    <dbReference type="NCBI Taxonomy" id="166423"/>
    <lineage>
        <taxon>Eukaryota</taxon>
        <taxon>Metazoa</taxon>
        <taxon>Ecdysozoa</taxon>
        <taxon>Arthropoda</taxon>
        <taxon>Hexapoda</taxon>
        <taxon>Insecta</taxon>
        <taxon>Pterygota</taxon>
        <taxon>Neoptera</taxon>
        <taxon>Endopterygota</taxon>
        <taxon>Hymenoptera</taxon>
        <taxon>Apocrita</taxon>
        <taxon>Aculeata</taxon>
        <taxon>Apoidea</taxon>
        <taxon>Anthophila</taxon>
        <taxon>Apidae</taxon>
        <taxon>Melipona</taxon>
    </lineage>
</organism>